<dbReference type="AlphaFoldDB" id="A0A835A1R5"/>
<keyword evidence="3" id="KW-1185">Reference proteome</keyword>
<comment type="caution">
    <text evidence="2">The sequence shown here is derived from an EMBL/GenBank/DDBJ whole genome shotgun (WGS) entry which is preliminary data.</text>
</comment>
<evidence type="ECO:0000256" key="1">
    <source>
        <dbReference type="SAM" id="MobiDB-lite"/>
    </source>
</evidence>
<organism evidence="2 3">
    <name type="scientific">Digitaria exilis</name>
    <dbReference type="NCBI Taxonomy" id="1010633"/>
    <lineage>
        <taxon>Eukaryota</taxon>
        <taxon>Viridiplantae</taxon>
        <taxon>Streptophyta</taxon>
        <taxon>Embryophyta</taxon>
        <taxon>Tracheophyta</taxon>
        <taxon>Spermatophyta</taxon>
        <taxon>Magnoliopsida</taxon>
        <taxon>Liliopsida</taxon>
        <taxon>Poales</taxon>
        <taxon>Poaceae</taxon>
        <taxon>PACMAD clade</taxon>
        <taxon>Panicoideae</taxon>
        <taxon>Panicodae</taxon>
        <taxon>Paniceae</taxon>
        <taxon>Anthephorinae</taxon>
        <taxon>Digitaria</taxon>
    </lineage>
</organism>
<protein>
    <submittedName>
        <fullName evidence="2">Uncharacterized protein</fullName>
    </submittedName>
</protein>
<name>A0A835A1R5_9POAL</name>
<feature type="region of interest" description="Disordered" evidence="1">
    <location>
        <begin position="1"/>
        <end position="39"/>
    </location>
</feature>
<evidence type="ECO:0000313" key="3">
    <source>
        <dbReference type="Proteomes" id="UP000636709"/>
    </source>
</evidence>
<dbReference type="Proteomes" id="UP000636709">
    <property type="component" value="Unassembled WGS sequence"/>
</dbReference>
<accession>A0A835A1R5</accession>
<evidence type="ECO:0000313" key="2">
    <source>
        <dbReference type="EMBL" id="KAF8649464.1"/>
    </source>
</evidence>
<dbReference type="EMBL" id="JACEFO010002760">
    <property type="protein sequence ID" value="KAF8649464.1"/>
    <property type="molecule type" value="Genomic_DNA"/>
</dbReference>
<sequence length="39" mass="4190">MVSALASGMTAGCRGEAQKRSRRNYTSLHGGNMRRLPPA</sequence>
<proteinExistence type="predicted"/>
<reference evidence="2" key="1">
    <citation type="submission" date="2020-07" db="EMBL/GenBank/DDBJ databases">
        <title>Genome sequence and genetic diversity analysis of an under-domesticated orphan crop, white fonio (Digitaria exilis).</title>
        <authorList>
            <person name="Bennetzen J.L."/>
            <person name="Chen S."/>
            <person name="Ma X."/>
            <person name="Wang X."/>
            <person name="Yssel A.E.J."/>
            <person name="Chaluvadi S.R."/>
            <person name="Johnson M."/>
            <person name="Gangashetty P."/>
            <person name="Hamidou F."/>
            <person name="Sanogo M.D."/>
            <person name="Zwaenepoel A."/>
            <person name="Wallace J."/>
            <person name="Van De Peer Y."/>
            <person name="Van Deynze A."/>
        </authorList>
    </citation>
    <scope>NUCLEOTIDE SEQUENCE</scope>
    <source>
        <tissue evidence="2">Leaves</tissue>
    </source>
</reference>
<gene>
    <name evidence="2" type="ORF">HU200_064308</name>
</gene>